<dbReference type="AlphaFoldDB" id="A0A8J4QGY4"/>
<accession>A0A8J4QGY4</accession>
<evidence type="ECO:0000313" key="3">
    <source>
        <dbReference type="Proteomes" id="UP000737018"/>
    </source>
</evidence>
<keyword evidence="3" id="KW-1185">Reference proteome</keyword>
<feature type="transmembrane region" description="Helical" evidence="1">
    <location>
        <begin position="92"/>
        <end position="111"/>
    </location>
</feature>
<feature type="transmembrane region" description="Helical" evidence="1">
    <location>
        <begin position="123"/>
        <end position="142"/>
    </location>
</feature>
<keyword evidence="1" id="KW-1133">Transmembrane helix</keyword>
<feature type="transmembrane region" description="Helical" evidence="1">
    <location>
        <begin position="177"/>
        <end position="195"/>
    </location>
</feature>
<keyword evidence="1" id="KW-0812">Transmembrane</keyword>
<comment type="caution">
    <text evidence="2">The sequence shown here is derived from an EMBL/GenBank/DDBJ whole genome shotgun (WGS) entry which is preliminary data.</text>
</comment>
<protein>
    <submittedName>
        <fullName evidence="2">Uncharacterized protein</fullName>
    </submittedName>
</protein>
<dbReference type="Proteomes" id="UP000737018">
    <property type="component" value="Unassembled WGS sequence"/>
</dbReference>
<keyword evidence="1" id="KW-0472">Membrane</keyword>
<dbReference type="InterPro" id="IPR053258">
    <property type="entry name" value="Ca-permeable_cation_channel"/>
</dbReference>
<dbReference type="EMBL" id="JRKL02008002">
    <property type="protein sequence ID" value="KAF3947244.1"/>
    <property type="molecule type" value="Genomic_DNA"/>
</dbReference>
<dbReference type="PANTHER" id="PTHR34115:SF17">
    <property type="entry name" value="PROTEIN, PUTATIVE-RELATED"/>
    <property type="match status" value="1"/>
</dbReference>
<name>A0A8J4QGY4_9ROSI</name>
<reference evidence="2" key="1">
    <citation type="submission" date="2020-03" db="EMBL/GenBank/DDBJ databases">
        <title>Castanea mollissima Vanexum genome sequencing.</title>
        <authorList>
            <person name="Staton M."/>
        </authorList>
    </citation>
    <scope>NUCLEOTIDE SEQUENCE</scope>
    <source>
        <tissue evidence="2">Leaf</tissue>
    </source>
</reference>
<organism evidence="2 3">
    <name type="scientific">Castanea mollissima</name>
    <name type="common">Chinese chestnut</name>
    <dbReference type="NCBI Taxonomy" id="60419"/>
    <lineage>
        <taxon>Eukaryota</taxon>
        <taxon>Viridiplantae</taxon>
        <taxon>Streptophyta</taxon>
        <taxon>Embryophyta</taxon>
        <taxon>Tracheophyta</taxon>
        <taxon>Spermatophyta</taxon>
        <taxon>Magnoliopsida</taxon>
        <taxon>eudicotyledons</taxon>
        <taxon>Gunneridae</taxon>
        <taxon>Pentapetalae</taxon>
        <taxon>rosids</taxon>
        <taxon>fabids</taxon>
        <taxon>Fagales</taxon>
        <taxon>Fagaceae</taxon>
        <taxon>Castanea</taxon>
    </lineage>
</organism>
<evidence type="ECO:0000256" key="1">
    <source>
        <dbReference type="SAM" id="Phobius"/>
    </source>
</evidence>
<sequence length="264" mass="29148">MVVVASNPVFNLESDLSGQSQRFGDVWIQGGAVQIAGIEYAVIVPKHSFCNGQTPDFKFKEEETRRQEVPRKMEGSNFHLQGQQQLNSSTTVHTAFGFLIMMLLTLIQVRFQNSDNPFHTNGGIMFSFIGCALGYSITLAWISQPTLNTSYLHIGRSVCVIFGTFASGLLVEILLPPLGFFILAICALMLARLLCVSHQEILQCFQEIFQSINQYTSEAFKTLCGWVQNGFQSLKQAASRAFNSSSMPTAHSLEEQAETVGTSA</sequence>
<proteinExistence type="predicted"/>
<evidence type="ECO:0000313" key="2">
    <source>
        <dbReference type="EMBL" id="KAF3947244.1"/>
    </source>
</evidence>
<gene>
    <name evidence="2" type="ORF">CMV_026596</name>
</gene>
<dbReference type="PANTHER" id="PTHR34115">
    <property type="entry name" value="PROTEIN, PUTATIVE-RELATED"/>
    <property type="match status" value="1"/>
</dbReference>
<dbReference type="OrthoDB" id="1708922at2759"/>